<comment type="similarity">
    <text evidence="1">Belongs to the NAD kinase family.</text>
</comment>
<dbReference type="Proteomes" id="UP000440578">
    <property type="component" value="Unassembled WGS sequence"/>
</dbReference>
<dbReference type="InterPro" id="IPR017438">
    <property type="entry name" value="ATP-NAD_kinase_N"/>
</dbReference>
<gene>
    <name evidence="7" type="primary">Nadk_0</name>
    <name evidence="7" type="ORF">FJT64_007615</name>
</gene>
<dbReference type="FunFam" id="2.60.200.30:FF:000003">
    <property type="entry name" value="NAD kinase b"/>
    <property type="match status" value="1"/>
</dbReference>
<dbReference type="Gene3D" id="3.40.50.10330">
    <property type="entry name" value="Probable inorganic polyphosphate/atp-NAD kinase, domain 1"/>
    <property type="match status" value="1"/>
</dbReference>
<evidence type="ECO:0000256" key="5">
    <source>
        <dbReference type="ARBA" id="ARBA00022857"/>
    </source>
</evidence>
<keyword evidence="6" id="KW-0520">NAD</keyword>
<keyword evidence="5" id="KW-0521">NADP</keyword>
<dbReference type="InterPro" id="IPR002504">
    <property type="entry name" value="NADK"/>
</dbReference>
<dbReference type="EMBL" id="VIIS01001663">
    <property type="protein sequence ID" value="KAF0294768.1"/>
    <property type="molecule type" value="Genomic_DNA"/>
</dbReference>
<name>A0A6A4VY18_AMPAM</name>
<evidence type="ECO:0000256" key="1">
    <source>
        <dbReference type="ARBA" id="ARBA00010995"/>
    </source>
</evidence>
<evidence type="ECO:0000313" key="7">
    <source>
        <dbReference type="EMBL" id="KAF0294768.1"/>
    </source>
</evidence>
<dbReference type="PANTHER" id="PTHR20275:SF0">
    <property type="entry name" value="NAD KINASE"/>
    <property type="match status" value="1"/>
</dbReference>
<dbReference type="Pfam" id="PF01513">
    <property type="entry name" value="NAD_kinase"/>
    <property type="match status" value="1"/>
</dbReference>
<dbReference type="InterPro" id="IPR017437">
    <property type="entry name" value="ATP-NAD_kinase_PpnK-typ_C"/>
</dbReference>
<keyword evidence="4 7" id="KW-0418">Kinase</keyword>
<evidence type="ECO:0000256" key="4">
    <source>
        <dbReference type="ARBA" id="ARBA00022777"/>
    </source>
</evidence>
<dbReference type="SUPFAM" id="SSF111331">
    <property type="entry name" value="NAD kinase/diacylglycerol kinase-like"/>
    <property type="match status" value="1"/>
</dbReference>
<dbReference type="PANTHER" id="PTHR20275">
    <property type="entry name" value="NAD KINASE"/>
    <property type="match status" value="1"/>
</dbReference>
<dbReference type="GO" id="GO:0003951">
    <property type="term" value="F:NAD+ kinase activity"/>
    <property type="evidence" value="ECO:0007669"/>
    <property type="project" value="UniProtKB-EC"/>
</dbReference>
<organism evidence="7 8">
    <name type="scientific">Amphibalanus amphitrite</name>
    <name type="common">Striped barnacle</name>
    <name type="synonym">Balanus amphitrite</name>
    <dbReference type="NCBI Taxonomy" id="1232801"/>
    <lineage>
        <taxon>Eukaryota</taxon>
        <taxon>Metazoa</taxon>
        <taxon>Ecdysozoa</taxon>
        <taxon>Arthropoda</taxon>
        <taxon>Crustacea</taxon>
        <taxon>Multicrustacea</taxon>
        <taxon>Cirripedia</taxon>
        <taxon>Thoracica</taxon>
        <taxon>Thoracicalcarea</taxon>
        <taxon>Balanomorpha</taxon>
        <taxon>Balanoidea</taxon>
        <taxon>Balanidae</taxon>
        <taxon>Amphibalaninae</taxon>
        <taxon>Amphibalanus</taxon>
    </lineage>
</organism>
<accession>A0A6A4VY18</accession>
<reference evidence="7 8" key="1">
    <citation type="submission" date="2019-07" db="EMBL/GenBank/DDBJ databases">
        <title>Draft genome assembly of a fouling barnacle, Amphibalanus amphitrite (Darwin, 1854): The first reference genome for Thecostraca.</title>
        <authorList>
            <person name="Kim W."/>
        </authorList>
    </citation>
    <scope>NUCLEOTIDE SEQUENCE [LARGE SCALE GENOMIC DNA]</scope>
    <source>
        <strain evidence="7">SNU_AA5</strain>
        <tissue evidence="7">Soma without cirri and trophi</tissue>
    </source>
</reference>
<dbReference type="InterPro" id="IPR016064">
    <property type="entry name" value="NAD/diacylglycerol_kinase_sf"/>
</dbReference>
<evidence type="ECO:0000313" key="8">
    <source>
        <dbReference type="Proteomes" id="UP000440578"/>
    </source>
</evidence>
<evidence type="ECO:0000256" key="3">
    <source>
        <dbReference type="ARBA" id="ARBA00022679"/>
    </source>
</evidence>
<keyword evidence="3" id="KW-0808">Transferase</keyword>
<dbReference type="Pfam" id="PF20143">
    <property type="entry name" value="NAD_kinase_C"/>
    <property type="match status" value="1"/>
</dbReference>
<dbReference type="OrthoDB" id="24581at2759"/>
<proteinExistence type="inferred from homology"/>
<dbReference type="Gene3D" id="2.60.200.30">
    <property type="entry name" value="Probable inorganic polyphosphate/atp-NAD kinase, domain 2"/>
    <property type="match status" value="1"/>
</dbReference>
<dbReference type="GO" id="GO:0019674">
    <property type="term" value="P:NAD+ metabolic process"/>
    <property type="evidence" value="ECO:0007669"/>
    <property type="project" value="InterPro"/>
</dbReference>
<dbReference type="GO" id="GO:0006741">
    <property type="term" value="P:NADP+ biosynthetic process"/>
    <property type="evidence" value="ECO:0007669"/>
    <property type="project" value="InterPro"/>
</dbReference>
<sequence length="545" mass="59961">MSLVEQMRFLSLETNLDRVPVGRRGLRTARAAVVDSPECEHLLKRPLDPRVALQGFLDRHIDKGNISDHVEMTQYVNLCLPACGLQTISEGQLAPSSGSGVTSRSRHNSEEEQQCVCSEKLAKTKLYNGKPAPLRRTRSLNAPSPIQQFGPCGRIMKNSAMVMTIQDPASQRLTWYKAPMAVLVIKKVRDASVLAPFIQLVSWLTNAHCCSKSGHVELMNWFSVLVFSSQSMMASLGWTVEKKMIVFVEHSVLDDPLLAGAPAWASLESKVQTFTDGKDDLTDKIDFIVCLGGDGTLLYASSLFQQSVPPVMAFHLGSLGFLTPFKFDNFQEQVNAVLEGHAALTLRSRLRCIVLRKDSDTKQKPPTNLLVLNEVVVDRGPSPYLSNIDLYLDGKKITSVQGDGLIVSTPTGSTAYAVAAGASMIHPSVPAIMVTPICPHSLSFRPIVVPAGVELKIAVSPDSRNTAWVSFDGRSRQELKHGDSLRVTTSIYPIPSICASDQIADWFESLDECLRWNDRKKQRQFDPADIADGFVAPHKMEETSD</sequence>
<protein>
    <recommendedName>
        <fullName evidence="2">NAD(+) kinase</fullName>
        <ecNumber evidence="2">2.7.1.23</ecNumber>
    </recommendedName>
</protein>
<comment type="caution">
    <text evidence="7">The sequence shown here is derived from an EMBL/GenBank/DDBJ whole genome shotgun (WGS) entry which is preliminary data.</text>
</comment>
<keyword evidence="8" id="KW-1185">Reference proteome</keyword>
<dbReference type="AlphaFoldDB" id="A0A6A4VY18"/>
<dbReference type="EC" id="2.7.1.23" evidence="2"/>
<evidence type="ECO:0000256" key="2">
    <source>
        <dbReference type="ARBA" id="ARBA00012120"/>
    </source>
</evidence>
<dbReference type="HAMAP" id="MF_00361">
    <property type="entry name" value="NAD_kinase"/>
    <property type="match status" value="1"/>
</dbReference>
<evidence type="ECO:0000256" key="6">
    <source>
        <dbReference type="ARBA" id="ARBA00023027"/>
    </source>
</evidence>